<dbReference type="Proteomes" id="UP000094801">
    <property type="component" value="Unassembled WGS sequence"/>
</dbReference>
<protein>
    <submittedName>
        <fullName evidence="1">Uncharacterized protein</fullName>
    </submittedName>
</protein>
<keyword evidence="2" id="KW-1185">Reference proteome</keyword>
<reference evidence="2" key="1">
    <citation type="submission" date="2016-04" db="EMBL/GenBank/DDBJ databases">
        <title>Comparative genomics of biotechnologically important yeasts.</title>
        <authorList>
            <consortium name="DOE Joint Genome Institute"/>
            <person name="Riley R."/>
            <person name="Haridas S."/>
            <person name="Wolfe K.H."/>
            <person name="Lopes M.R."/>
            <person name="Hittinger C.T."/>
            <person name="Goker M."/>
            <person name="Salamov A."/>
            <person name="Wisecaver J."/>
            <person name="Long T.M."/>
            <person name="Aerts A.L."/>
            <person name="Barry K."/>
            <person name="Choi C."/>
            <person name="Clum A."/>
            <person name="Coughlan A.Y."/>
            <person name="Deshpande S."/>
            <person name="Douglass A.P."/>
            <person name="Hanson S.J."/>
            <person name="Klenk H.-P."/>
            <person name="Labutti K."/>
            <person name="Lapidus A."/>
            <person name="Lindquist E."/>
            <person name="Lipzen A."/>
            <person name="Meier-Kolthoff J.P."/>
            <person name="Ohm R.A."/>
            <person name="Otillar R.P."/>
            <person name="Pangilinan J."/>
            <person name="Peng Y."/>
            <person name="Rokas A."/>
            <person name="Rosa C.A."/>
            <person name="Scheuner C."/>
            <person name="Sibirny A.A."/>
            <person name="Slot J.C."/>
            <person name="Stielow J.B."/>
            <person name="Sun H."/>
            <person name="Kurtzman C.P."/>
            <person name="Blackwell M."/>
            <person name="Grigoriev I.V."/>
            <person name="Jeffries T.W."/>
        </authorList>
    </citation>
    <scope>NUCLEOTIDE SEQUENCE [LARGE SCALE GENOMIC DNA]</scope>
    <source>
        <strain evidence="2">NRRL YB-2248</strain>
    </source>
</reference>
<organism evidence="1 2">
    <name type="scientific">[Candida] arabinofermentans NRRL YB-2248</name>
    <dbReference type="NCBI Taxonomy" id="983967"/>
    <lineage>
        <taxon>Eukaryota</taxon>
        <taxon>Fungi</taxon>
        <taxon>Dikarya</taxon>
        <taxon>Ascomycota</taxon>
        <taxon>Saccharomycotina</taxon>
        <taxon>Pichiomycetes</taxon>
        <taxon>Pichiales</taxon>
        <taxon>Pichiaceae</taxon>
        <taxon>Ogataea</taxon>
        <taxon>Ogataea/Candida clade</taxon>
    </lineage>
</organism>
<evidence type="ECO:0000313" key="1">
    <source>
        <dbReference type="EMBL" id="ODV82949.1"/>
    </source>
</evidence>
<proteinExistence type="predicted"/>
<dbReference type="OrthoDB" id="3984634at2759"/>
<sequence length="107" mass="12669">MELELNLNLNLELDYTDNVNDYDLESDDNYRRKVGDNIEWESIPVGVTYGLNEIFNLKQNKVAEILSTNNNNNNKQLTSCFGKLNLRNLRAWKRIEKHKRHKKRNSC</sequence>
<dbReference type="EMBL" id="KV453870">
    <property type="protein sequence ID" value="ODV82949.1"/>
    <property type="molecule type" value="Genomic_DNA"/>
</dbReference>
<dbReference type="AlphaFoldDB" id="A0A1E4STX0"/>
<gene>
    <name evidence="1" type="ORF">CANARDRAFT_30420</name>
</gene>
<name>A0A1E4STX0_9ASCO</name>
<evidence type="ECO:0000313" key="2">
    <source>
        <dbReference type="Proteomes" id="UP000094801"/>
    </source>
</evidence>
<accession>A0A1E4STX0</accession>